<evidence type="ECO:0000256" key="6">
    <source>
        <dbReference type="ARBA" id="ARBA00022753"/>
    </source>
</evidence>
<evidence type="ECO:0000256" key="9">
    <source>
        <dbReference type="ARBA" id="ARBA00023136"/>
    </source>
</evidence>
<keyword evidence="9" id="KW-0472">Membrane</keyword>
<dbReference type="GO" id="GO:0010008">
    <property type="term" value="C:endosome membrane"/>
    <property type="evidence" value="ECO:0007669"/>
    <property type="project" value="UniProtKB-SubCell"/>
</dbReference>
<dbReference type="PANTHER" id="PTHR10766">
    <property type="entry name" value="TRANSMEMBRANE 9 SUPERFAMILY PROTEIN"/>
    <property type="match status" value="1"/>
</dbReference>
<evidence type="ECO:0000256" key="2">
    <source>
        <dbReference type="ARBA" id="ARBA00004653"/>
    </source>
</evidence>
<keyword evidence="7" id="KW-1133">Transmembrane helix</keyword>
<gene>
    <name evidence="11" type="ORF">QVD17_19970</name>
</gene>
<evidence type="ECO:0000256" key="8">
    <source>
        <dbReference type="ARBA" id="ARBA00023034"/>
    </source>
</evidence>
<evidence type="ECO:0000256" key="1">
    <source>
        <dbReference type="ARBA" id="ARBA00004337"/>
    </source>
</evidence>
<evidence type="ECO:0000313" key="11">
    <source>
        <dbReference type="EMBL" id="KAK1424637.1"/>
    </source>
</evidence>
<dbReference type="PANTHER" id="PTHR10766:SF41">
    <property type="entry name" value="TRANSMEMBRANE 9 SUPERFAMILY MEMBER 3"/>
    <property type="match status" value="1"/>
</dbReference>
<keyword evidence="8" id="KW-0333">Golgi apparatus</keyword>
<evidence type="ECO:0000256" key="7">
    <source>
        <dbReference type="ARBA" id="ARBA00022989"/>
    </source>
</evidence>
<evidence type="ECO:0000256" key="5">
    <source>
        <dbReference type="ARBA" id="ARBA00022729"/>
    </source>
</evidence>
<dbReference type="GO" id="GO:0072657">
    <property type="term" value="P:protein localization to membrane"/>
    <property type="evidence" value="ECO:0007669"/>
    <property type="project" value="TreeGrafter"/>
</dbReference>
<keyword evidence="4" id="KW-0812">Transmembrane</keyword>
<sequence length="252" mass="29146">MNLSIVNLISKNVEKARICELELDESKVKQFKEAIENTYWFEFFIGFVGDLHTDKNSDTKRMLFTHKNITIHYNKDQINHVNLTQDNPKPLEADKTLEMTYSVWVTNLNNFVGRAITRVNDFRYMDFLNEGNENEFDAILAEMKREMNMYDMLKELGYKCTSDESLCKDLLSLLSLLTEVTVARVLGTIIQSDVGLGTVIENLHQEGFYVLDEAAFSLLSSCYKHASQVLIYFLLFQFPNSLMKKKCIESVV</sequence>
<comment type="similarity">
    <text evidence="3 10">Belongs to the nonaspanin (TM9SF) (TC 9.A.2) family.</text>
</comment>
<dbReference type="EMBL" id="JAUHHV010000005">
    <property type="protein sequence ID" value="KAK1424637.1"/>
    <property type="molecule type" value="Genomic_DNA"/>
</dbReference>
<organism evidence="11 12">
    <name type="scientific">Tagetes erecta</name>
    <name type="common">African marigold</name>
    <dbReference type="NCBI Taxonomy" id="13708"/>
    <lineage>
        <taxon>Eukaryota</taxon>
        <taxon>Viridiplantae</taxon>
        <taxon>Streptophyta</taxon>
        <taxon>Embryophyta</taxon>
        <taxon>Tracheophyta</taxon>
        <taxon>Spermatophyta</taxon>
        <taxon>Magnoliopsida</taxon>
        <taxon>eudicotyledons</taxon>
        <taxon>Gunneridae</taxon>
        <taxon>Pentapetalae</taxon>
        <taxon>asterids</taxon>
        <taxon>campanulids</taxon>
        <taxon>Asterales</taxon>
        <taxon>Asteraceae</taxon>
        <taxon>Asteroideae</taxon>
        <taxon>Heliantheae alliance</taxon>
        <taxon>Tageteae</taxon>
        <taxon>Tagetes</taxon>
    </lineage>
</organism>
<dbReference type="InterPro" id="IPR004240">
    <property type="entry name" value="EMP70"/>
</dbReference>
<reference evidence="11" key="1">
    <citation type="journal article" date="2023" name="bioRxiv">
        <title>Improved chromosome-level genome assembly for marigold (Tagetes erecta).</title>
        <authorList>
            <person name="Jiang F."/>
            <person name="Yuan L."/>
            <person name="Wang S."/>
            <person name="Wang H."/>
            <person name="Xu D."/>
            <person name="Wang A."/>
            <person name="Fan W."/>
        </authorList>
    </citation>
    <scope>NUCLEOTIDE SEQUENCE</scope>
    <source>
        <strain evidence="11">WSJ</strain>
        <tissue evidence="11">Leaf</tissue>
    </source>
</reference>
<evidence type="ECO:0000256" key="4">
    <source>
        <dbReference type="ARBA" id="ARBA00022692"/>
    </source>
</evidence>
<proteinExistence type="inferred from homology"/>
<evidence type="ECO:0000256" key="3">
    <source>
        <dbReference type="ARBA" id="ARBA00005227"/>
    </source>
</evidence>
<comment type="subcellular location">
    <subcellularLocation>
        <location evidence="1">Endosome membrane</location>
        <topology evidence="1">Multi-pass membrane protein</topology>
    </subcellularLocation>
    <subcellularLocation>
        <location evidence="2">Golgi apparatus membrane</location>
        <topology evidence="2">Multi-pass membrane protein</topology>
    </subcellularLocation>
</comment>
<dbReference type="GO" id="GO:0000139">
    <property type="term" value="C:Golgi membrane"/>
    <property type="evidence" value="ECO:0007669"/>
    <property type="project" value="UniProtKB-SubCell"/>
</dbReference>
<keyword evidence="6" id="KW-0967">Endosome</keyword>
<evidence type="ECO:0000256" key="10">
    <source>
        <dbReference type="RuleBase" id="RU363079"/>
    </source>
</evidence>
<dbReference type="Proteomes" id="UP001229421">
    <property type="component" value="Unassembled WGS sequence"/>
</dbReference>
<accession>A0AAD8NXF7</accession>
<evidence type="ECO:0000313" key="12">
    <source>
        <dbReference type="Proteomes" id="UP001229421"/>
    </source>
</evidence>
<name>A0AAD8NXF7_TARER</name>
<comment type="caution">
    <text evidence="11">The sequence shown here is derived from an EMBL/GenBank/DDBJ whole genome shotgun (WGS) entry which is preliminary data.</text>
</comment>
<protein>
    <recommendedName>
        <fullName evidence="10">Transmembrane 9 superfamily member</fullName>
    </recommendedName>
</protein>
<keyword evidence="5" id="KW-0732">Signal</keyword>
<dbReference type="Pfam" id="PF02990">
    <property type="entry name" value="EMP70"/>
    <property type="match status" value="1"/>
</dbReference>
<dbReference type="AlphaFoldDB" id="A0AAD8NXF7"/>
<keyword evidence="12" id="KW-1185">Reference proteome</keyword>